<sequence length="159" mass="18071">MVATRKILGKDALKPLLHLTPQRNACGIYYLYHQRSQAAILLIHNSPHRDVQIGDFGSTAHGNEEALFHGNKLFRGLLGYLWPRVPTTKFFMREKIYGGWQVKNINLGPPSKVATKYRLCFFGHILRKSAQRCAQSAVRSFLGPSRSRSPGRKPRRRCG</sequence>
<evidence type="ECO:0000313" key="1">
    <source>
        <dbReference type="EMBL" id="KAK6766444.1"/>
    </source>
</evidence>
<organism evidence="1 2">
    <name type="scientific">Necator americanus</name>
    <name type="common">Human hookworm</name>
    <dbReference type="NCBI Taxonomy" id="51031"/>
    <lineage>
        <taxon>Eukaryota</taxon>
        <taxon>Metazoa</taxon>
        <taxon>Ecdysozoa</taxon>
        <taxon>Nematoda</taxon>
        <taxon>Chromadorea</taxon>
        <taxon>Rhabditida</taxon>
        <taxon>Rhabditina</taxon>
        <taxon>Rhabditomorpha</taxon>
        <taxon>Strongyloidea</taxon>
        <taxon>Ancylostomatidae</taxon>
        <taxon>Bunostominae</taxon>
        <taxon>Necator</taxon>
    </lineage>
</organism>
<name>A0ABR1EUV9_NECAM</name>
<dbReference type="EMBL" id="JAVFWL010000006">
    <property type="protein sequence ID" value="KAK6766444.1"/>
    <property type="molecule type" value="Genomic_DNA"/>
</dbReference>
<comment type="caution">
    <text evidence="1">The sequence shown here is derived from an EMBL/GenBank/DDBJ whole genome shotgun (WGS) entry which is preliminary data.</text>
</comment>
<evidence type="ECO:0000313" key="2">
    <source>
        <dbReference type="Proteomes" id="UP001303046"/>
    </source>
</evidence>
<keyword evidence="2" id="KW-1185">Reference proteome</keyword>
<dbReference type="Proteomes" id="UP001303046">
    <property type="component" value="Unassembled WGS sequence"/>
</dbReference>
<protein>
    <submittedName>
        <fullName evidence="1">Uncharacterized protein</fullName>
    </submittedName>
</protein>
<proteinExistence type="predicted"/>
<gene>
    <name evidence="1" type="primary">Necator_chrX.g26174</name>
    <name evidence="1" type="ORF">RB195_026008</name>
</gene>
<reference evidence="1 2" key="1">
    <citation type="submission" date="2023-08" db="EMBL/GenBank/DDBJ databases">
        <title>A Necator americanus chromosomal reference genome.</title>
        <authorList>
            <person name="Ilik V."/>
            <person name="Petrzelkova K.J."/>
            <person name="Pardy F."/>
            <person name="Fuh T."/>
            <person name="Niatou-Singa F.S."/>
            <person name="Gouil Q."/>
            <person name="Baker L."/>
            <person name="Ritchie M.E."/>
            <person name="Jex A.R."/>
            <person name="Gazzola D."/>
            <person name="Li H."/>
            <person name="Toshio Fujiwara R."/>
            <person name="Zhan B."/>
            <person name="Aroian R.V."/>
            <person name="Pafco B."/>
            <person name="Schwarz E.M."/>
        </authorList>
    </citation>
    <scope>NUCLEOTIDE SEQUENCE [LARGE SCALE GENOMIC DNA]</scope>
    <source>
        <strain evidence="1 2">Aroian</strain>
        <tissue evidence="1">Whole animal</tissue>
    </source>
</reference>
<accession>A0ABR1EUV9</accession>